<organism evidence="3 4">
    <name type="scientific">Plakobranchus ocellatus</name>
    <dbReference type="NCBI Taxonomy" id="259542"/>
    <lineage>
        <taxon>Eukaryota</taxon>
        <taxon>Metazoa</taxon>
        <taxon>Spiralia</taxon>
        <taxon>Lophotrochozoa</taxon>
        <taxon>Mollusca</taxon>
        <taxon>Gastropoda</taxon>
        <taxon>Heterobranchia</taxon>
        <taxon>Euthyneura</taxon>
        <taxon>Panpulmonata</taxon>
        <taxon>Sacoglossa</taxon>
        <taxon>Placobranchoidea</taxon>
        <taxon>Plakobranchidae</taxon>
        <taxon>Plakobranchus</taxon>
    </lineage>
</organism>
<evidence type="ECO:0000313" key="3">
    <source>
        <dbReference type="EMBL" id="GFO11687.1"/>
    </source>
</evidence>
<feature type="compositionally biased region" description="Polar residues" evidence="1">
    <location>
        <begin position="592"/>
        <end position="605"/>
    </location>
</feature>
<feature type="compositionally biased region" description="Polar residues" evidence="1">
    <location>
        <begin position="622"/>
        <end position="631"/>
    </location>
</feature>
<keyword evidence="4" id="KW-1185">Reference proteome</keyword>
<feature type="transmembrane region" description="Helical" evidence="2">
    <location>
        <begin position="307"/>
        <end position="332"/>
    </location>
</feature>
<dbReference type="GO" id="GO:0016020">
    <property type="term" value="C:membrane"/>
    <property type="evidence" value="ECO:0007669"/>
    <property type="project" value="InterPro"/>
</dbReference>
<feature type="transmembrane region" description="Helical" evidence="2">
    <location>
        <begin position="416"/>
        <end position="442"/>
    </location>
</feature>
<keyword evidence="2" id="KW-0812">Transmembrane</keyword>
<comment type="caution">
    <text evidence="3">The sequence shown here is derived from an EMBL/GenBank/DDBJ whole genome shotgun (WGS) entry which is preliminary data.</text>
</comment>
<feature type="transmembrane region" description="Helical" evidence="2">
    <location>
        <begin position="352"/>
        <end position="377"/>
    </location>
</feature>
<dbReference type="Proteomes" id="UP000735302">
    <property type="component" value="Unassembled WGS sequence"/>
</dbReference>
<evidence type="ECO:0000313" key="4">
    <source>
        <dbReference type="Proteomes" id="UP000735302"/>
    </source>
</evidence>
<feature type="region of interest" description="Disordered" evidence="1">
    <location>
        <begin position="497"/>
        <end position="524"/>
    </location>
</feature>
<evidence type="ECO:0000256" key="1">
    <source>
        <dbReference type="SAM" id="MobiDB-lite"/>
    </source>
</evidence>
<evidence type="ECO:0000256" key="2">
    <source>
        <dbReference type="SAM" id="Phobius"/>
    </source>
</evidence>
<name>A0AAV4AXP3_9GAST</name>
<feature type="transmembrane region" description="Helical" evidence="2">
    <location>
        <begin position="462"/>
        <end position="481"/>
    </location>
</feature>
<feature type="region of interest" description="Disordered" evidence="1">
    <location>
        <begin position="552"/>
        <end position="643"/>
    </location>
</feature>
<gene>
    <name evidence="3" type="ORF">PoB_003819200</name>
</gene>
<feature type="transmembrane region" description="Helical" evidence="2">
    <location>
        <begin position="85"/>
        <end position="112"/>
    </location>
</feature>
<protein>
    <submittedName>
        <fullName evidence="3">Transporter</fullName>
    </submittedName>
</protein>
<feature type="transmembrane region" description="Helical" evidence="2">
    <location>
        <begin position="254"/>
        <end position="279"/>
    </location>
</feature>
<dbReference type="EMBL" id="BLXT01004326">
    <property type="protein sequence ID" value="GFO11687.1"/>
    <property type="molecule type" value="Genomic_DNA"/>
</dbReference>
<sequence length="724" mass="79345">MTSSKGPLISAVGGRWFGIRSRVPSSSGSVCTCVFSEDPQASLRGPSKCTSRCPLVMRIRFNRKPKPLVRSPRNNRPLDRVLFDVLGYFNIFSVLVPVTAFLLVILLIYGYVKIPKAQTAFYSLLTSAGELVKRDNKNEGTTQQALGIEHFLSRPKIWLDSLDLHVYGLGLWAGTMPFLGTHVTCTKKVVSLTCVALLGLYSLIPHLLLVTLAPYIDGSYDGGILGSEVGVKPGMAYLFVSIPHTFSKYNLSHFMAFLLYLTFFLINLQHLSLHVLMIWENASSAIPRTVIAFFRRTSLLKYNLSHFMAFLLYLTFVLINLQHLSLHVLMIWENASSAIPRTVIAFFRRTSLLSAMFILISFLLTLPYLSECGIYLYQIIRFYVDRLMFSLIIFCMVPCVIGFIRQESLRTPVDRVFMGVWYGLASVMAACLLIYNFVVFVYPESVVAYEQRWAENLGWCVSIAPLLLGVTLGALHTLFSLKGSLCQRLVNSLKTGSLPSTDGTLPGDNTPSNATGDTDVKSPCLARQNVSRPATYDTTSPHTQARAPLLQAQAASSPELSGQTGLRKTVKPGQVPTNEGPKIHRRRLRASEVSQSKGSNKQTRTPSKRHSEEVTSRRERTGNTSPRQRMSASAALGRENSGFGEEELLNSTTTGPEGNNPTFQGDCCASGACSCGGGLSVKDGDSCAAGSIPAGYGTLQTPGPPKATVEVILKSASDGNMVRL</sequence>
<dbReference type="AlphaFoldDB" id="A0AAV4AXP3"/>
<dbReference type="InterPro" id="IPR000175">
    <property type="entry name" value="Na/ntran_symport"/>
</dbReference>
<feature type="compositionally biased region" description="Basic and acidic residues" evidence="1">
    <location>
        <begin position="609"/>
        <end position="621"/>
    </location>
</feature>
<feature type="compositionally biased region" description="Polar residues" evidence="1">
    <location>
        <begin position="497"/>
        <end position="516"/>
    </location>
</feature>
<dbReference type="PROSITE" id="PS50267">
    <property type="entry name" value="NA_NEUROTRAN_SYMP_3"/>
    <property type="match status" value="1"/>
</dbReference>
<keyword evidence="2" id="KW-1133">Transmembrane helix</keyword>
<proteinExistence type="predicted"/>
<accession>A0AAV4AXP3</accession>
<keyword evidence="2" id="KW-0472">Membrane</keyword>
<feature type="transmembrane region" description="Helical" evidence="2">
    <location>
        <begin position="195"/>
        <end position="216"/>
    </location>
</feature>
<feature type="transmembrane region" description="Helical" evidence="2">
    <location>
        <begin position="383"/>
        <end position="404"/>
    </location>
</feature>
<reference evidence="3 4" key="1">
    <citation type="journal article" date="2021" name="Elife">
        <title>Chloroplast acquisition without the gene transfer in kleptoplastic sea slugs, Plakobranchus ocellatus.</title>
        <authorList>
            <person name="Maeda T."/>
            <person name="Takahashi S."/>
            <person name="Yoshida T."/>
            <person name="Shimamura S."/>
            <person name="Takaki Y."/>
            <person name="Nagai Y."/>
            <person name="Toyoda A."/>
            <person name="Suzuki Y."/>
            <person name="Arimoto A."/>
            <person name="Ishii H."/>
            <person name="Satoh N."/>
            <person name="Nishiyama T."/>
            <person name="Hasebe M."/>
            <person name="Maruyama T."/>
            <person name="Minagawa J."/>
            <person name="Obokata J."/>
            <person name="Shigenobu S."/>
        </authorList>
    </citation>
    <scope>NUCLEOTIDE SEQUENCE [LARGE SCALE GENOMIC DNA]</scope>
</reference>